<feature type="domain" description="Major facilitator superfamily (MFS) profile" evidence="7">
    <location>
        <begin position="1"/>
        <end position="133"/>
    </location>
</feature>
<evidence type="ECO:0000256" key="3">
    <source>
        <dbReference type="ARBA" id="ARBA00022692"/>
    </source>
</evidence>
<dbReference type="Pfam" id="PF07690">
    <property type="entry name" value="MFS_1"/>
    <property type="match status" value="1"/>
</dbReference>
<evidence type="ECO:0000256" key="6">
    <source>
        <dbReference type="SAM" id="Phobius"/>
    </source>
</evidence>
<dbReference type="PANTHER" id="PTHR42718:SF9">
    <property type="entry name" value="MAJOR FACILITATOR SUPERFAMILY MULTIDRUG TRANSPORTER MFSC"/>
    <property type="match status" value="1"/>
</dbReference>
<keyword evidence="5 6" id="KW-0472">Membrane</keyword>
<proteinExistence type="predicted"/>
<gene>
    <name evidence="8" type="ORF">AVDCRST_MAG86-44</name>
</gene>
<accession>A0A6J4UQM6</accession>
<dbReference type="InterPro" id="IPR020846">
    <property type="entry name" value="MFS_dom"/>
</dbReference>
<evidence type="ECO:0000313" key="8">
    <source>
        <dbReference type="EMBL" id="CAA9553820.1"/>
    </source>
</evidence>
<evidence type="ECO:0000256" key="1">
    <source>
        <dbReference type="ARBA" id="ARBA00004141"/>
    </source>
</evidence>
<dbReference type="Gene3D" id="1.20.1250.20">
    <property type="entry name" value="MFS general substrate transporter like domains"/>
    <property type="match status" value="1"/>
</dbReference>
<dbReference type="InterPro" id="IPR005829">
    <property type="entry name" value="Sugar_transporter_CS"/>
</dbReference>
<dbReference type="GO" id="GO:0016020">
    <property type="term" value="C:membrane"/>
    <property type="evidence" value="ECO:0007669"/>
    <property type="project" value="UniProtKB-SubCell"/>
</dbReference>
<dbReference type="PANTHER" id="PTHR42718">
    <property type="entry name" value="MAJOR FACILITATOR SUPERFAMILY MULTIDRUG TRANSPORTER MFSC"/>
    <property type="match status" value="1"/>
</dbReference>
<evidence type="ECO:0000256" key="4">
    <source>
        <dbReference type="ARBA" id="ARBA00022989"/>
    </source>
</evidence>
<dbReference type="InterPro" id="IPR036259">
    <property type="entry name" value="MFS_trans_sf"/>
</dbReference>
<dbReference type="InterPro" id="IPR011701">
    <property type="entry name" value="MFS"/>
</dbReference>
<evidence type="ECO:0000256" key="5">
    <source>
        <dbReference type="ARBA" id="ARBA00023136"/>
    </source>
</evidence>
<feature type="transmembrane region" description="Helical" evidence="6">
    <location>
        <begin position="78"/>
        <end position="99"/>
    </location>
</feature>
<dbReference type="AlphaFoldDB" id="A0A6J4UQM6"/>
<protein>
    <recommendedName>
        <fullName evidence="7">Major facilitator superfamily (MFS) profile domain-containing protein</fullName>
    </recommendedName>
</protein>
<dbReference type="PROSITE" id="PS50850">
    <property type="entry name" value="MFS"/>
    <property type="match status" value="1"/>
</dbReference>
<keyword evidence="2" id="KW-0813">Transport</keyword>
<dbReference type="EMBL" id="CADCWP010000005">
    <property type="protein sequence ID" value="CAA9553820.1"/>
    <property type="molecule type" value="Genomic_DNA"/>
</dbReference>
<name>A0A6J4UQM6_9DEIN</name>
<evidence type="ECO:0000259" key="7">
    <source>
        <dbReference type="PROSITE" id="PS50850"/>
    </source>
</evidence>
<feature type="transmembrane region" description="Helical" evidence="6">
    <location>
        <begin position="42"/>
        <end position="66"/>
    </location>
</feature>
<dbReference type="GO" id="GO:0022857">
    <property type="term" value="F:transmembrane transporter activity"/>
    <property type="evidence" value="ECO:0007669"/>
    <property type="project" value="InterPro"/>
</dbReference>
<keyword evidence="4 6" id="KW-1133">Transmembrane helix</keyword>
<reference evidence="8" key="1">
    <citation type="submission" date="2020-02" db="EMBL/GenBank/DDBJ databases">
        <authorList>
            <person name="Meier V. D."/>
        </authorList>
    </citation>
    <scope>NUCLEOTIDE SEQUENCE</scope>
    <source>
        <strain evidence="8">AVDCRST_MAG86</strain>
    </source>
</reference>
<keyword evidence="3 6" id="KW-0812">Transmembrane</keyword>
<sequence>MAATLLSGYASRTLGRRGVLLGSALGLGSVSALGSAAGSFVLLTLLCFVMGAFAGVVAPTTQTLIAEAFGPERRGAAMALWGAGTNLGLLIGALATGLLPEAETWSISLDTKADHSDILWSFGGQTSPFSRTI</sequence>
<dbReference type="SUPFAM" id="SSF103473">
    <property type="entry name" value="MFS general substrate transporter"/>
    <property type="match status" value="1"/>
</dbReference>
<organism evidence="8">
    <name type="scientific">uncultured Truepera sp</name>
    <dbReference type="NCBI Taxonomy" id="543023"/>
    <lineage>
        <taxon>Bacteria</taxon>
        <taxon>Thermotogati</taxon>
        <taxon>Deinococcota</taxon>
        <taxon>Deinococci</taxon>
        <taxon>Trueperales</taxon>
        <taxon>Trueperaceae</taxon>
        <taxon>Truepera</taxon>
        <taxon>environmental samples</taxon>
    </lineage>
</organism>
<dbReference type="PROSITE" id="PS00217">
    <property type="entry name" value="SUGAR_TRANSPORT_2"/>
    <property type="match status" value="1"/>
</dbReference>
<comment type="subcellular location">
    <subcellularLocation>
        <location evidence="1">Membrane</location>
        <topology evidence="1">Multi-pass membrane protein</topology>
    </subcellularLocation>
</comment>
<evidence type="ECO:0000256" key="2">
    <source>
        <dbReference type="ARBA" id="ARBA00022448"/>
    </source>
</evidence>